<feature type="transmembrane region" description="Helical" evidence="8">
    <location>
        <begin position="81"/>
        <end position="102"/>
    </location>
</feature>
<evidence type="ECO:0000313" key="9">
    <source>
        <dbReference type="EMBL" id="GAA1690602.1"/>
    </source>
</evidence>
<comment type="pathway">
    <text evidence="2">Carotenoid biosynthesis.</text>
</comment>
<evidence type="ECO:0000256" key="6">
    <source>
        <dbReference type="ARBA" id="ARBA00023136"/>
    </source>
</evidence>
<evidence type="ECO:0000256" key="2">
    <source>
        <dbReference type="ARBA" id="ARBA00004829"/>
    </source>
</evidence>
<dbReference type="NCBIfam" id="TIGR03462">
    <property type="entry name" value="CarR_dom_SF"/>
    <property type="match status" value="1"/>
</dbReference>
<comment type="subcellular location">
    <subcellularLocation>
        <location evidence="1">Membrane</location>
        <topology evidence="1">Multi-pass membrane protein</topology>
    </subcellularLocation>
</comment>
<keyword evidence="10" id="KW-1185">Reference proteome</keyword>
<keyword evidence="5 8" id="KW-1133">Transmembrane helix</keyword>
<reference evidence="10" key="1">
    <citation type="journal article" date="2019" name="Int. J. Syst. Evol. Microbiol.">
        <title>The Global Catalogue of Microorganisms (GCM) 10K type strain sequencing project: providing services to taxonomists for standard genome sequencing and annotation.</title>
        <authorList>
            <consortium name="The Broad Institute Genomics Platform"/>
            <consortium name="The Broad Institute Genome Sequencing Center for Infectious Disease"/>
            <person name="Wu L."/>
            <person name="Ma J."/>
        </authorList>
    </citation>
    <scope>NUCLEOTIDE SEQUENCE [LARGE SCALE GENOMIC DNA]</scope>
    <source>
        <strain evidence="10">JCM 15577</strain>
    </source>
</reference>
<keyword evidence="4" id="KW-0125">Carotenoid biosynthesis</keyword>
<accession>A0ABP4TMG4</accession>
<gene>
    <name evidence="9" type="ORF">GCM10009808_04450</name>
</gene>
<keyword evidence="6 8" id="KW-0472">Membrane</keyword>
<keyword evidence="7" id="KW-0413">Isomerase</keyword>
<comment type="caution">
    <text evidence="9">The sequence shown here is derived from an EMBL/GenBank/DDBJ whole genome shotgun (WGS) entry which is preliminary data.</text>
</comment>
<evidence type="ECO:0000256" key="5">
    <source>
        <dbReference type="ARBA" id="ARBA00022989"/>
    </source>
</evidence>
<evidence type="ECO:0000256" key="7">
    <source>
        <dbReference type="ARBA" id="ARBA00023235"/>
    </source>
</evidence>
<evidence type="ECO:0000256" key="1">
    <source>
        <dbReference type="ARBA" id="ARBA00004141"/>
    </source>
</evidence>
<evidence type="ECO:0000256" key="3">
    <source>
        <dbReference type="ARBA" id="ARBA00022692"/>
    </source>
</evidence>
<dbReference type="Proteomes" id="UP001501690">
    <property type="component" value="Unassembled WGS sequence"/>
</dbReference>
<proteinExistence type="predicted"/>
<feature type="transmembrane region" description="Helical" evidence="8">
    <location>
        <begin position="6"/>
        <end position="23"/>
    </location>
</feature>
<evidence type="ECO:0000256" key="8">
    <source>
        <dbReference type="SAM" id="Phobius"/>
    </source>
</evidence>
<dbReference type="RefSeq" id="WP_344068641.1">
    <property type="nucleotide sequence ID" value="NZ_BAAAPL010000001.1"/>
</dbReference>
<keyword evidence="3 8" id="KW-0812">Transmembrane</keyword>
<evidence type="ECO:0000256" key="4">
    <source>
        <dbReference type="ARBA" id="ARBA00022746"/>
    </source>
</evidence>
<name>A0ABP4TMG4_9MICO</name>
<evidence type="ECO:0000313" key="10">
    <source>
        <dbReference type="Proteomes" id="UP001501690"/>
    </source>
</evidence>
<organism evidence="9 10">
    <name type="scientific">Microbacterium sediminicola</name>
    <dbReference type="NCBI Taxonomy" id="415210"/>
    <lineage>
        <taxon>Bacteria</taxon>
        <taxon>Bacillati</taxon>
        <taxon>Actinomycetota</taxon>
        <taxon>Actinomycetes</taxon>
        <taxon>Micrococcales</taxon>
        <taxon>Microbacteriaceae</taxon>
        <taxon>Microbacterium</taxon>
    </lineage>
</organism>
<dbReference type="InterPro" id="IPR017825">
    <property type="entry name" value="Lycopene_cyclase_dom"/>
</dbReference>
<sequence length="119" mass="12601">MPGTYLAAILLSMLGVGIIDARWRLALFGAPVRTLVCVGIGVVFFLVWDAVGILTRSFAKGDSPLFTGIDLAPELPLEEPVFLAFLCYLALVAFAGVVRWSAARATADAQNTDSVGDAQ</sequence>
<dbReference type="EMBL" id="BAAAPL010000001">
    <property type="protein sequence ID" value="GAA1690602.1"/>
    <property type="molecule type" value="Genomic_DNA"/>
</dbReference>
<feature type="transmembrane region" description="Helical" evidence="8">
    <location>
        <begin position="35"/>
        <end position="55"/>
    </location>
</feature>
<protein>
    <submittedName>
        <fullName evidence="9">Lycopene cyclase domain-containing protein</fullName>
    </submittedName>
</protein>